<organism evidence="2 3">
    <name type="scientific">Macaca fascicularis</name>
    <name type="common">Crab-eating macaque</name>
    <name type="synonym">Cynomolgus monkey</name>
    <dbReference type="NCBI Taxonomy" id="9541"/>
    <lineage>
        <taxon>Eukaryota</taxon>
        <taxon>Metazoa</taxon>
        <taxon>Chordata</taxon>
        <taxon>Craniata</taxon>
        <taxon>Vertebrata</taxon>
        <taxon>Euteleostomi</taxon>
        <taxon>Mammalia</taxon>
        <taxon>Eutheria</taxon>
        <taxon>Euarchontoglires</taxon>
        <taxon>Primates</taxon>
        <taxon>Haplorrhini</taxon>
        <taxon>Catarrhini</taxon>
        <taxon>Cercopithecidae</taxon>
        <taxon>Cercopithecinae</taxon>
        <taxon>Macaca</taxon>
    </lineage>
</organism>
<evidence type="ECO:0000313" key="2">
    <source>
        <dbReference type="Ensembl" id="ENSMFAP00000046200.1"/>
    </source>
</evidence>
<reference evidence="2" key="2">
    <citation type="submission" date="2025-08" db="UniProtKB">
        <authorList>
            <consortium name="Ensembl"/>
        </authorList>
    </citation>
    <scope>IDENTIFICATION</scope>
</reference>
<feature type="compositionally biased region" description="Basic and acidic residues" evidence="1">
    <location>
        <begin position="148"/>
        <end position="157"/>
    </location>
</feature>
<reference evidence="2" key="3">
    <citation type="submission" date="2025-09" db="UniProtKB">
        <authorList>
            <consortium name="Ensembl"/>
        </authorList>
    </citation>
    <scope>IDENTIFICATION</scope>
</reference>
<accession>A0A7N9I970</accession>
<dbReference type="AlphaFoldDB" id="A0A7N9I970"/>
<dbReference type="Ensembl" id="ENSMFAT00000082906.1">
    <property type="protein sequence ID" value="ENSMFAP00000046200.1"/>
    <property type="gene ID" value="ENSMFAG00000051017.1"/>
</dbReference>
<evidence type="ECO:0000313" key="3">
    <source>
        <dbReference type="Proteomes" id="UP000233100"/>
    </source>
</evidence>
<evidence type="ECO:0008006" key="4">
    <source>
        <dbReference type="Google" id="ProtNLM"/>
    </source>
</evidence>
<keyword evidence="3" id="KW-1185">Reference proteome</keyword>
<protein>
    <recommendedName>
        <fullName evidence="4">DUF1725 domain-containing protein</fullName>
    </recommendedName>
</protein>
<reference evidence="2 3" key="1">
    <citation type="submission" date="2013-03" db="EMBL/GenBank/DDBJ databases">
        <authorList>
            <person name="Warren W."/>
            <person name="Wilson R.K."/>
        </authorList>
    </citation>
    <scope>NUCLEOTIDE SEQUENCE</scope>
</reference>
<feature type="region of interest" description="Disordered" evidence="1">
    <location>
        <begin position="127"/>
        <end position="157"/>
    </location>
</feature>
<evidence type="ECO:0000256" key="1">
    <source>
        <dbReference type="SAM" id="MobiDB-lite"/>
    </source>
</evidence>
<dbReference type="GeneTree" id="ENSGT01150000286925"/>
<sequence length="157" mass="18110">MCAKRHCIISPFLQCYKIPFDLTIPLLGIYPKKNKSFYYKDTCTHTLTAALFTIAKSWNQSKCPSIINQINKMWYIHTMEYYAAMKMNEIMSFAGTWMEMDAIILSTVTQKTKHCMFSLISGSRTMRTPEHRKETTLGTAGGGRGVRQHQEKQQMHA</sequence>
<name>A0A7N9I970_MACFA</name>
<dbReference type="Proteomes" id="UP000233100">
    <property type="component" value="Chromosome 3"/>
</dbReference>
<proteinExistence type="predicted"/>